<reference evidence="1 2" key="1">
    <citation type="submission" date="2018-08" db="EMBL/GenBank/DDBJ databases">
        <title>Draft genome sequence of Psychrilyobacter sp. strain SD5 isolated from Black Sea water.</title>
        <authorList>
            <person name="Yadav S."/>
            <person name="Villanueva L."/>
            <person name="Damste J.S.S."/>
        </authorList>
    </citation>
    <scope>NUCLEOTIDE SEQUENCE [LARGE SCALE GENOMIC DNA]</scope>
    <source>
        <strain evidence="1 2">SD5</strain>
    </source>
</reference>
<dbReference type="RefSeq" id="WP_114643695.1">
    <property type="nucleotide sequence ID" value="NZ_JAACIO010000047.1"/>
</dbReference>
<sequence>MEDIENIALYKTEFLGYGGEFPSLEIIIPNKGNVVFGNVDSKEAIRLVKKYLKDTSEIEEFLVDNNGTKRCNH</sequence>
<proteinExistence type="predicted"/>
<dbReference type="Proteomes" id="UP000263486">
    <property type="component" value="Unassembled WGS sequence"/>
</dbReference>
<evidence type="ECO:0000313" key="1">
    <source>
        <dbReference type="EMBL" id="REI39348.1"/>
    </source>
</evidence>
<comment type="caution">
    <text evidence="1">The sequence shown here is derived from an EMBL/GenBank/DDBJ whole genome shotgun (WGS) entry which is preliminary data.</text>
</comment>
<gene>
    <name evidence="1" type="ORF">DYH56_15100</name>
</gene>
<name>A0ABX9KCZ3_9FUSO</name>
<dbReference type="EMBL" id="QUAJ01000049">
    <property type="protein sequence ID" value="REI39348.1"/>
    <property type="molecule type" value="Genomic_DNA"/>
</dbReference>
<organism evidence="1 2">
    <name type="scientific">Psychrilyobacter piezotolerans</name>
    <dbReference type="NCBI Taxonomy" id="2293438"/>
    <lineage>
        <taxon>Bacteria</taxon>
        <taxon>Fusobacteriati</taxon>
        <taxon>Fusobacteriota</taxon>
        <taxon>Fusobacteriia</taxon>
        <taxon>Fusobacteriales</taxon>
        <taxon>Fusobacteriaceae</taxon>
        <taxon>Psychrilyobacter</taxon>
    </lineage>
</organism>
<accession>A0ABX9KCZ3</accession>
<evidence type="ECO:0000313" key="2">
    <source>
        <dbReference type="Proteomes" id="UP000263486"/>
    </source>
</evidence>
<keyword evidence="2" id="KW-1185">Reference proteome</keyword>
<protein>
    <submittedName>
        <fullName evidence="1">Uncharacterized protein</fullName>
    </submittedName>
</protein>